<dbReference type="InterPro" id="IPR016061">
    <property type="entry name" value="Pro-tRNA_ligase_II_C"/>
</dbReference>
<evidence type="ECO:0000256" key="7">
    <source>
        <dbReference type="ARBA" id="ARBA00022917"/>
    </source>
</evidence>
<dbReference type="Pfam" id="PF09180">
    <property type="entry name" value="ProRS-C_1"/>
    <property type="match status" value="1"/>
</dbReference>
<sequence length="479" mass="54613">MAKDKKLVEAITSMEDDFAQWYTDVVKKAELIDYTSVKGCMVIKPAGYAIWENIQHELDRRFKETGVENVYLPMFIPESLLQKEKDHVEGFAPEVAWVTHGGLEPLQERLCVRPTSETLFCDFYAKDIQSHRDLPKVYNQWCSVVRWEKTTRPFLRSREFLWQEGHTAHATAEEAEERTIMMLNVYADFCEEVLAIPVIKGRKTDKEKFAGAEATYTIESLMHDGKALQSGTSHNFGDGFAKAFGIQYTDKENKLQYVHQTSWGMTTRMIGAIIMVHGDNSGLVLPPRIAPVQVMVIPIQQKKDGVLDKAYEVKEVLKKAGLSVKVDDSDKSPGWKFSEQEMRGIPVRIELGPKDIEAGHAVVVRRDTREKIIVPFEELETKVAEVLDTMQKEMLERAREHRDAHTYTASSMEEFKKLADEKPGFIKAMWCGCQECEDALKEEAGVTSRCIPFEQEEITGTCVHCGKPAKHMVYWGKAY</sequence>
<evidence type="ECO:0000256" key="3">
    <source>
        <dbReference type="ARBA" id="ARBA00022490"/>
    </source>
</evidence>
<dbReference type="InterPro" id="IPR017449">
    <property type="entry name" value="Pro-tRNA_synth_II"/>
</dbReference>
<evidence type="ECO:0000256" key="10">
    <source>
        <dbReference type="ARBA" id="ARBA00060806"/>
    </source>
</evidence>
<dbReference type="CDD" id="cd00862">
    <property type="entry name" value="ProRS_anticodon_zinc"/>
    <property type="match status" value="1"/>
</dbReference>
<dbReference type="RefSeq" id="WP_009263767.1">
    <property type="nucleotide sequence ID" value="NZ_AP031411.1"/>
</dbReference>
<dbReference type="InterPro" id="IPR002314">
    <property type="entry name" value="aa-tRNA-synt_IIb"/>
</dbReference>
<accession>A0A4V2UQA6</accession>
<keyword evidence="7 11" id="KW-0648">Protein biosynthesis</keyword>
<evidence type="ECO:0000256" key="1">
    <source>
        <dbReference type="ARBA" id="ARBA00004496"/>
    </source>
</evidence>
<dbReference type="CDD" id="cd00778">
    <property type="entry name" value="ProRS_core_arch_euk"/>
    <property type="match status" value="1"/>
</dbReference>
<dbReference type="SUPFAM" id="SSF55681">
    <property type="entry name" value="Class II aaRS and biotin synthetases"/>
    <property type="match status" value="1"/>
</dbReference>
<dbReference type="GO" id="GO:0006433">
    <property type="term" value="P:prolyl-tRNA aminoacylation"/>
    <property type="evidence" value="ECO:0007669"/>
    <property type="project" value="UniProtKB-UniRule"/>
</dbReference>
<keyword evidence="16" id="KW-1185">Reference proteome</keyword>
<comment type="caution">
    <text evidence="14">The sequence shown here is derived from an EMBL/GenBank/DDBJ whole genome shotgun (WGS) entry which is preliminary data.</text>
</comment>
<dbReference type="PRINTS" id="PR01046">
    <property type="entry name" value="TRNASYNTHPRO"/>
</dbReference>
<dbReference type="Pfam" id="PF03129">
    <property type="entry name" value="HGTP_anticodon"/>
    <property type="match status" value="1"/>
</dbReference>
<dbReference type="Proteomes" id="UP000702954">
    <property type="component" value="Unassembled WGS sequence"/>
</dbReference>
<dbReference type="SMART" id="SM00946">
    <property type="entry name" value="ProRS-C_1"/>
    <property type="match status" value="1"/>
</dbReference>
<reference evidence="14 15" key="2">
    <citation type="submission" date="2019-03" db="EMBL/GenBank/DDBJ databases">
        <title>Genomic Encyclopedia of Type Strains, Phase IV (KMG-IV): sequencing the most valuable type-strain genomes for metagenomic binning, comparative biology and taxonomic classification.</title>
        <authorList>
            <person name="Goeker M."/>
        </authorList>
    </citation>
    <scope>NUCLEOTIDE SEQUENCE [LARGE SCALE GENOMIC DNA]</scope>
    <source>
        <strain evidence="14 15">DSM 103426</strain>
    </source>
</reference>
<dbReference type="FunFam" id="3.30.110.30:FF:000005">
    <property type="entry name" value="Proline--tRNA ligase"/>
    <property type="match status" value="1"/>
</dbReference>
<dbReference type="Gene3D" id="3.30.930.10">
    <property type="entry name" value="Bira Bifunctional Protein, Domain 2"/>
    <property type="match status" value="1"/>
</dbReference>
<evidence type="ECO:0000256" key="4">
    <source>
        <dbReference type="ARBA" id="ARBA00022598"/>
    </source>
</evidence>
<keyword evidence="6 11" id="KW-0067">ATP-binding</keyword>
<keyword evidence="4 11" id="KW-0436">Ligase</keyword>
<evidence type="ECO:0000256" key="5">
    <source>
        <dbReference type="ARBA" id="ARBA00022741"/>
    </source>
</evidence>
<evidence type="ECO:0000256" key="11">
    <source>
        <dbReference type="HAMAP-Rule" id="MF_01571"/>
    </source>
</evidence>
<dbReference type="Proteomes" id="UP000294613">
    <property type="component" value="Unassembled WGS sequence"/>
</dbReference>
<evidence type="ECO:0000256" key="2">
    <source>
        <dbReference type="ARBA" id="ARBA00011738"/>
    </source>
</evidence>
<dbReference type="InterPro" id="IPR045864">
    <property type="entry name" value="aa-tRNA-synth_II/BPL/LPL"/>
</dbReference>
<proteinExistence type="inferred from homology"/>
<evidence type="ECO:0000313" key="15">
    <source>
        <dbReference type="Proteomes" id="UP000294613"/>
    </source>
</evidence>
<evidence type="ECO:0000313" key="16">
    <source>
        <dbReference type="Proteomes" id="UP000702954"/>
    </source>
</evidence>
<dbReference type="InterPro" id="IPR004154">
    <property type="entry name" value="Anticodon-bd"/>
</dbReference>
<dbReference type="PROSITE" id="PS50862">
    <property type="entry name" value="AA_TRNA_LIGASE_II"/>
    <property type="match status" value="1"/>
</dbReference>
<comment type="similarity">
    <text evidence="10 11">Belongs to the class-II aminoacyl-tRNA synthetase family. ProS type 3 subfamily.</text>
</comment>
<dbReference type="EC" id="6.1.1.15" evidence="11"/>
<keyword evidence="5 11" id="KW-0547">Nucleotide-binding</keyword>
<dbReference type="Gene3D" id="3.40.50.800">
    <property type="entry name" value="Anticodon-binding domain"/>
    <property type="match status" value="1"/>
</dbReference>
<name>A0A4V2UQA6_9FIRM</name>
<comment type="catalytic activity">
    <reaction evidence="9 11">
        <text>tRNA(Pro) + L-proline + ATP = L-prolyl-tRNA(Pro) + AMP + diphosphate</text>
        <dbReference type="Rhea" id="RHEA:14305"/>
        <dbReference type="Rhea" id="RHEA-COMP:9700"/>
        <dbReference type="Rhea" id="RHEA-COMP:9702"/>
        <dbReference type="ChEBI" id="CHEBI:30616"/>
        <dbReference type="ChEBI" id="CHEBI:33019"/>
        <dbReference type="ChEBI" id="CHEBI:60039"/>
        <dbReference type="ChEBI" id="CHEBI:78442"/>
        <dbReference type="ChEBI" id="CHEBI:78532"/>
        <dbReference type="ChEBI" id="CHEBI:456215"/>
        <dbReference type="EC" id="6.1.1.15"/>
    </reaction>
</comment>
<dbReference type="InterPro" id="IPR004499">
    <property type="entry name" value="Pro-tRNA-ligase_IIa_arc-type"/>
</dbReference>
<comment type="subcellular location">
    <subcellularLocation>
        <location evidence="1 11">Cytoplasm</location>
    </subcellularLocation>
</comment>
<dbReference type="GeneID" id="97505661"/>
<dbReference type="GO" id="GO:0005524">
    <property type="term" value="F:ATP binding"/>
    <property type="evidence" value="ECO:0007669"/>
    <property type="project" value="UniProtKB-UniRule"/>
</dbReference>
<dbReference type="GO" id="GO:0140096">
    <property type="term" value="F:catalytic activity, acting on a protein"/>
    <property type="evidence" value="ECO:0007669"/>
    <property type="project" value="UniProtKB-ARBA"/>
</dbReference>
<dbReference type="InterPro" id="IPR006195">
    <property type="entry name" value="aa-tRNA-synth_II"/>
</dbReference>
<evidence type="ECO:0000259" key="12">
    <source>
        <dbReference type="PROSITE" id="PS50862"/>
    </source>
</evidence>
<dbReference type="InterPro" id="IPR002316">
    <property type="entry name" value="Pro-tRNA-ligase_IIa"/>
</dbReference>
<dbReference type="Gene3D" id="3.30.110.30">
    <property type="entry name" value="C-terminal domain of ProRS"/>
    <property type="match status" value="1"/>
</dbReference>
<dbReference type="FunFam" id="3.40.50.800:FF:000005">
    <property type="entry name" value="bifunctional glutamate/proline--tRNA ligase"/>
    <property type="match status" value="1"/>
</dbReference>
<dbReference type="HAMAP" id="MF_01571">
    <property type="entry name" value="Pro_tRNA_synth_type3"/>
    <property type="match status" value="1"/>
</dbReference>
<dbReference type="GO" id="GO:0004827">
    <property type="term" value="F:proline-tRNA ligase activity"/>
    <property type="evidence" value="ECO:0007669"/>
    <property type="project" value="UniProtKB-UniRule"/>
</dbReference>
<gene>
    <name evidence="11" type="primary">proS</name>
    <name evidence="13" type="synonym">proS2</name>
    <name evidence="14" type="ORF">EDD74_10562</name>
    <name evidence="13" type="ORF">FAEUMB_01130</name>
</gene>
<comment type="function">
    <text evidence="11">Catalyzes the attachment of proline to tRNA(Pro) in a two-step reaction: proline is first activated by ATP to form Pro-AMP and then transferred to the acceptor end of tRNA(Pro).</text>
</comment>
<protein>
    <recommendedName>
        <fullName evidence="11">Proline--tRNA ligase</fullName>
        <ecNumber evidence="11">6.1.1.15</ecNumber>
    </recommendedName>
    <alternativeName>
        <fullName evidence="11">Prolyl-tRNA synthetase</fullName>
        <shortName evidence="11">ProRS</shortName>
    </alternativeName>
</protein>
<dbReference type="PANTHER" id="PTHR43382">
    <property type="entry name" value="PROLYL-TRNA SYNTHETASE"/>
    <property type="match status" value="1"/>
</dbReference>
<evidence type="ECO:0000256" key="6">
    <source>
        <dbReference type="ARBA" id="ARBA00022840"/>
    </source>
</evidence>
<evidence type="ECO:0000313" key="13">
    <source>
        <dbReference type="EMBL" id="GBU03572.1"/>
    </source>
</evidence>
<dbReference type="GO" id="GO:0017101">
    <property type="term" value="C:aminoacyl-tRNA synthetase multienzyme complex"/>
    <property type="evidence" value="ECO:0007669"/>
    <property type="project" value="TreeGrafter"/>
</dbReference>
<evidence type="ECO:0000313" key="14">
    <source>
        <dbReference type="EMBL" id="TCS69076.1"/>
    </source>
</evidence>
<dbReference type="Pfam" id="PF00587">
    <property type="entry name" value="tRNA-synt_2b"/>
    <property type="match status" value="1"/>
</dbReference>
<dbReference type="AlphaFoldDB" id="A0A4V2UQA6"/>
<dbReference type="InterPro" id="IPR036621">
    <property type="entry name" value="Anticodon-bd_dom_sf"/>
</dbReference>
<organism evidence="14 15">
    <name type="scientific">Faecalimonas umbilicata</name>
    <dbReference type="NCBI Taxonomy" id="1912855"/>
    <lineage>
        <taxon>Bacteria</taxon>
        <taxon>Bacillati</taxon>
        <taxon>Bacillota</taxon>
        <taxon>Clostridia</taxon>
        <taxon>Lachnospirales</taxon>
        <taxon>Lachnospiraceae</taxon>
        <taxon>Faecalimonas</taxon>
    </lineage>
</organism>
<keyword evidence="3 11" id="KW-0963">Cytoplasm</keyword>
<dbReference type="EMBL" id="SLZV01000005">
    <property type="protein sequence ID" value="TCS69076.1"/>
    <property type="molecule type" value="Genomic_DNA"/>
</dbReference>
<comment type="subunit">
    <text evidence="2 11">Homodimer.</text>
</comment>
<dbReference type="EMBL" id="BHEO01000002">
    <property type="protein sequence ID" value="GBU03572.1"/>
    <property type="molecule type" value="Genomic_DNA"/>
</dbReference>
<dbReference type="GO" id="GO:0005737">
    <property type="term" value="C:cytoplasm"/>
    <property type="evidence" value="ECO:0007669"/>
    <property type="project" value="UniProtKB-SubCell"/>
</dbReference>
<dbReference type="InterPro" id="IPR033721">
    <property type="entry name" value="ProRS_core_arch_euk"/>
</dbReference>
<keyword evidence="8 11" id="KW-0030">Aminoacyl-tRNA synthetase</keyword>
<evidence type="ECO:0000256" key="9">
    <source>
        <dbReference type="ARBA" id="ARBA00047671"/>
    </source>
</evidence>
<comment type="domain">
    <text evidence="11">Consists of three domains: the N-terminal catalytic domain, the anticodon-binding domain and the C-terminal extension.</text>
</comment>
<dbReference type="FunFam" id="3.30.930.10:FF:000023">
    <property type="entry name" value="Proline--tRNA ligase"/>
    <property type="match status" value="1"/>
</dbReference>
<dbReference type="SUPFAM" id="SSF64586">
    <property type="entry name" value="C-terminal domain of ProRS"/>
    <property type="match status" value="1"/>
</dbReference>
<feature type="domain" description="Aminoacyl-transfer RNA synthetases class-II family profile" evidence="12">
    <location>
        <begin position="45"/>
        <end position="286"/>
    </location>
</feature>
<dbReference type="SUPFAM" id="SSF52954">
    <property type="entry name" value="Class II aaRS ABD-related"/>
    <property type="match status" value="1"/>
</dbReference>
<dbReference type="GO" id="GO:0016740">
    <property type="term" value="F:transferase activity"/>
    <property type="evidence" value="ECO:0007669"/>
    <property type="project" value="UniProtKB-ARBA"/>
</dbReference>
<evidence type="ECO:0000256" key="8">
    <source>
        <dbReference type="ARBA" id="ARBA00023146"/>
    </source>
</evidence>
<dbReference type="NCBIfam" id="TIGR00408">
    <property type="entry name" value="proS_fam_I"/>
    <property type="match status" value="1"/>
</dbReference>
<reference evidence="13 16" key="1">
    <citation type="journal article" date="2018" name="Int. J. Syst. Evol. Microbiol.">
        <title>Draft Genome Sequence of Faecalimonas umbilicata JCM 30896T, an Acetate-Producing Bacterium Isolated from Human Feces.</title>
        <authorList>
            <person name="Sakamoto M."/>
            <person name="Ikeyama N."/>
            <person name="Yuki M."/>
            <person name="Ohkuma M."/>
        </authorList>
    </citation>
    <scope>NUCLEOTIDE SEQUENCE [LARGE SCALE GENOMIC DNA]</scope>
    <source>
        <strain evidence="13 16">EGH7</strain>
    </source>
</reference>
<dbReference type="PANTHER" id="PTHR43382:SF2">
    <property type="entry name" value="BIFUNCTIONAL GLUTAMATE_PROLINE--TRNA LIGASE"/>
    <property type="match status" value="1"/>
</dbReference>